<dbReference type="Proteomes" id="UP000324897">
    <property type="component" value="Chromosome 2"/>
</dbReference>
<feature type="transmembrane region" description="Helical" evidence="8">
    <location>
        <begin position="479"/>
        <end position="497"/>
    </location>
</feature>
<feature type="repeat" description="ANK" evidence="7">
    <location>
        <begin position="109"/>
        <end position="141"/>
    </location>
</feature>
<dbReference type="Pfam" id="PF00023">
    <property type="entry name" value="Ank"/>
    <property type="match status" value="2"/>
</dbReference>
<keyword evidence="3" id="KW-0677">Repeat</keyword>
<dbReference type="AlphaFoldDB" id="A0A5J9UPY3"/>
<sequence length="671" mass="72675">MDRVPATSKEATERMLMCSDLYIAAFKGRTEEVTGFLTGSNHATVDHRNGRPSAAAGANAIHPGPCCSTREVTAERSTLLHIAAGQGHVHLIAELCHRDSALISLVNSSLDTPLHCAARAGHADAVEAIVQQAIDYVEEDKLRSLLGGKNKAGDTALHVAARHGHCAAVETLMKLAPELASELNGAGVSPLYLAVMSRSVQAVASIVEYRDASAAGPNSQNALHAAVLQSSGNFLGLNFFPVKIQFNSLINLVTKTFAFIVEMVSILLRWRSALASDLDANKSSPLHFASSDGDCSIIQEILTYAPPSATYLQDSEGLSALHAAAVMGNDRAVRLLLQAHPATADIRDNRGRTFLHAAAMRGHASIVSYVVKNNQMLEHFLNEQDMEGNTALHLAVQAGEHKVISKLLSSGKVQSHIMNNAGLTPSDLIEASKGFYSMVRLVVKLFFYGAQFRPQRQDHIIKWSGQDIMKWREATSKNLAIVSTLVATIAFSAAFNVPGSYGSDGKANLNGNRMYNAFLVLDTIALTAAVMATILLVYGRASRSSNRAWLGFIISMHFLWLSLLSMMLGFFTAIAAVTNGTNTSTRSVMYRLMYCGLYFLIMVLTSLAMPGSVIEVLRFLVTGGSQHQRHDKRRISRQYPFAFIYAFNILVFIVINTLALAAVDTTGNLRP</sequence>
<dbReference type="EMBL" id="RWGY01000013">
    <property type="protein sequence ID" value="TVU25616.1"/>
    <property type="molecule type" value="Genomic_DNA"/>
</dbReference>
<evidence type="ECO:0000256" key="8">
    <source>
        <dbReference type="SAM" id="Phobius"/>
    </source>
</evidence>
<accession>A0A5J9UPY3</accession>
<feature type="domain" description="PGG" evidence="9">
    <location>
        <begin position="470"/>
        <end position="576"/>
    </location>
</feature>
<evidence type="ECO:0000256" key="4">
    <source>
        <dbReference type="ARBA" id="ARBA00022989"/>
    </source>
</evidence>
<feature type="repeat" description="ANK" evidence="7">
    <location>
        <begin position="387"/>
        <end position="411"/>
    </location>
</feature>
<organism evidence="10 11">
    <name type="scientific">Eragrostis curvula</name>
    <name type="common">weeping love grass</name>
    <dbReference type="NCBI Taxonomy" id="38414"/>
    <lineage>
        <taxon>Eukaryota</taxon>
        <taxon>Viridiplantae</taxon>
        <taxon>Streptophyta</taxon>
        <taxon>Embryophyta</taxon>
        <taxon>Tracheophyta</taxon>
        <taxon>Spermatophyta</taxon>
        <taxon>Magnoliopsida</taxon>
        <taxon>Liliopsida</taxon>
        <taxon>Poales</taxon>
        <taxon>Poaceae</taxon>
        <taxon>PACMAD clade</taxon>
        <taxon>Chloridoideae</taxon>
        <taxon>Eragrostideae</taxon>
        <taxon>Eragrostidinae</taxon>
        <taxon>Eragrostis</taxon>
    </lineage>
</organism>
<keyword evidence="11" id="KW-1185">Reference proteome</keyword>
<feature type="non-terminal residue" evidence="10">
    <location>
        <position position="1"/>
    </location>
</feature>
<keyword evidence="4 8" id="KW-1133">Transmembrane helix</keyword>
<evidence type="ECO:0000256" key="1">
    <source>
        <dbReference type="ARBA" id="ARBA00004141"/>
    </source>
</evidence>
<evidence type="ECO:0000256" key="6">
    <source>
        <dbReference type="ARBA" id="ARBA00023136"/>
    </source>
</evidence>
<keyword evidence="2 8" id="KW-0812">Transmembrane</keyword>
<reference evidence="10 11" key="1">
    <citation type="journal article" date="2019" name="Sci. Rep.">
        <title>A high-quality genome of Eragrostis curvula grass provides insights into Poaceae evolution and supports new strategies to enhance forage quality.</title>
        <authorList>
            <person name="Carballo J."/>
            <person name="Santos B.A.C.M."/>
            <person name="Zappacosta D."/>
            <person name="Garbus I."/>
            <person name="Selva J.P."/>
            <person name="Gallo C.A."/>
            <person name="Diaz A."/>
            <person name="Albertini E."/>
            <person name="Caccamo M."/>
            <person name="Echenique V."/>
        </authorList>
    </citation>
    <scope>NUCLEOTIDE SEQUENCE [LARGE SCALE GENOMIC DNA]</scope>
    <source>
        <strain evidence="11">cv. Victoria</strain>
        <tissue evidence="10">Leaf</tissue>
    </source>
</reference>
<evidence type="ECO:0000259" key="9">
    <source>
        <dbReference type="Pfam" id="PF13962"/>
    </source>
</evidence>
<dbReference type="OrthoDB" id="1847170at2759"/>
<evidence type="ECO:0000313" key="11">
    <source>
        <dbReference type="Proteomes" id="UP000324897"/>
    </source>
</evidence>
<dbReference type="PANTHER" id="PTHR24186">
    <property type="entry name" value="PROTEIN PHOSPHATASE 1 REGULATORY SUBUNIT"/>
    <property type="match status" value="1"/>
</dbReference>
<feature type="repeat" description="ANK" evidence="7">
    <location>
        <begin position="316"/>
        <end position="338"/>
    </location>
</feature>
<keyword evidence="6 8" id="KW-0472">Membrane</keyword>
<feature type="repeat" description="ANK" evidence="7">
    <location>
        <begin position="152"/>
        <end position="184"/>
    </location>
</feature>
<evidence type="ECO:0000313" key="10">
    <source>
        <dbReference type="EMBL" id="TVU25616.1"/>
    </source>
</evidence>
<dbReference type="GO" id="GO:0005886">
    <property type="term" value="C:plasma membrane"/>
    <property type="evidence" value="ECO:0007669"/>
    <property type="project" value="TreeGrafter"/>
</dbReference>
<protein>
    <recommendedName>
        <fullName evidence="9">PGG domain-containing protein</fullName>
    </recommendedName>
</protein>
<feature type="transmembrane region" description="Helical" evidence="8">
    <location>
        <begin position="550"/>
        <end position="577"/>
    </location>
</feature>
<dbReference type="PANTHER" id="PTHR24186:SF41">
    <property type="entry name" value="PGG DOMAIN-CONTAINING PROTEIN"/>
    <property type="match status" value="1"/>
</dbReference>
<keyword evidence="5 7" id="KW-0040">ANK repeat</keyword>
<feature type="transmembrane region" description="Helical" evidence="8">
    <location>
        <begin position="642"/>
        <end position="663"/>
    </location>
</feature>
<comment type="subcellular location">
    <subcellularLocation>
        <location evidence="1">Membrane</location>
        <topology evidence="1">Multi-pass membrane protein</topology>
    </subcellularLocation>
</comment>
<name>A0A5J9UPY3_9POAL</name>
<evidence type="ECO:0000256" key="5">
    <source>
        <dbReference type="ARBA" id="ARBA00023043"/>
    </source>
</evidence>
<dbReference type="Pfam" id="PF13962">
    <property type="entry name" value="PGG"/>
    <property type="match status" value="1"/>
</dbReference>
<dbReference type="PROSITE" id="PS50088">
    <property type="entry name" value="ANK_REPEAT"/>
    <property type="match status" value="4"/>
</dbReference>
<dbReference type="Gramene" id="TVU25616">
    <property type="protein sequence ID" value="TVU25616"/>
    <property type="gene ID" value="EJB05_28119"/>
</dbReference>
<dbReference type="Gene3D" id="1.25.40.20">
    <property type="entry name" value="Ankyrin repeat-containing domain"/>
    <property type="match status" value="4"/>
</dbReference>
<evidence type="ECO:0000256" key="7">
    <source>
        <dbReference type="PROSITE-ProRule" id="PRU00023"/>
    </source>
</evidence>
<feature type="transmembrane region" description="Helical" evidence="8">
    <location>
        <begin position="597"/>
        <end position="621"/>
    </location>
</feature>
<dbReference type="PROSITE" id="PS50297">
    <property type="entry name" value="ANK_REP_REGION"/>
    <property type="match status" value="3"/>
</dbReference>
<gene>
    <name evidence="10" type="ORF">EJB05_28119</name>
</gene>
<evidence type="ECO:0000256" key="2">
    <source>
        <dbReference type="ARBA" id="ARBA00022692"/>
    </source>
</evidence>
<comment type="caution">
    <text evidence="10">The sequence shown here is derived from an EMBL/GenBank/DDBJ whole genome shotgun (WGS) entry which is preliminary data.</text>
</comment>
<evidence type="ECO:0000256" key="3">
    <source>
        <dbReference type="ARBA" id="ARBA00022737"/>
    </source>
</evidence>
<dbReference type="SUPFAM" id="SSF48403">
    <property type="entry name" value="Ankyrin repeat"/>
    <property type="match status" value="1"/>
</dbReference>
<dbReference type="InterPro" id="IPR036770">
    <property type="entry name" value="Ankyrin_rpt-contain_sf"/>
</dbReference>
<dbReference type="SMART" id="SM00248">
    <property type="entry name" value="ANK"/>
    <property type="match status" value="8"/>
</dbReference>
<dbReference type="InterPro" id="IPR026961">
    <property type="entry name" value="PGG_dom"/>
</dbReference>
<dbReference type="Pfam" id="PF12796">
    <property type="entry name" value="Ank_2"/>
    <property type="match status" value="2"/>
</dbReference>
<feature type="transmembrane region" description="Helical" evidence="8">
    <location>
        <begin position="517"/>
        <end position="538"/>
    </location>
</feature>
<proteinExistence type="predicted"/>
<dbReference type="InterPro" id="IPR002110">
    <property type="entry name" value="Ankyrin_rpt"/>
</dbReference>